<dbReference type="AlphaFoldDB" id="A0A8B8DAT7"/>
<sequence length="259" mass="29623">MTNTNKRSPETRLCINLQGDNDEDGTTRPSPLWINPRVDGRMNNDSVEFSFWLKPNWLEEQEKFSYTRSSTPGADTSSGEETDSERYPDKKKKELSFSTLVNVTKAANLFRSKSQLQRKQSMLNSVEPRRSKTTLGVEKPSPSVSRSKSVRRMDGTSRRENSDEFNKDAAMVSRSKSFSHHEPISGLFDIAKAAGKRKTIFVNTQSTLPSPAPYSLYLYAQTPQPPKPDMEFRVPKKKRKRLCRVLLNHIISYHIISYI</sequence>
<feature type="region of interest" description="Disordered" evidence="1">
    <location>
        <begin position="112"/>
        <end position="167"/>
    </location>
</feature>
<reference evidence="3" key="1">
    <citation type="submission" date="2025-08" db="UniProtKB">
        <authorList>
            <consortium name="RefSeq"/>
        </authorList>
    </citation>
    <scope>IDENTIFICATION</scope>
    <source>
        <tissue evidence="3">Whole sample</tissue>
    </source>
</reference>
<name>A0A8B8DAT7_CRAVI</name>
<keyword evidence="2" id="KW-1185">Reference proteome</keyword>
<organism evidence="2 3">
    <name type="scientific">Crassostrea virginica</name>
    <name type="common">Eastern oyster</name>
    <dbReference type="NCBI Taxonomy" id="6565"/>
    <lineage>
        <taxon>Eukaryota</taxon>
        <taxon>Metazoa</taxon>
        <taxon>Spiralia</taxon>
        <taxon>Lophotrochozoa</taxon>
        <taxon>Mollusca</taxon>
        <taxon>Bivalvia</taxon>
        <taxon>Autobranchia</taxon>
        <taxon>Pteriomorphia</taxon>
        <taxon>Ostreida</taxon>
        <taxon>Ostreoidea</taxon>
        <taxon>Ostreidae</taxon>
        <taxon>Crassostrea</taxon>
    </lineage>
</organism>
<dbReference type="GeneID" id="111124969"/>
<evidence type="ECO:0000313" key="3">
    <source>
        <dbReference type="RefSeq" id="XP_022324046.1"/>
    </source>
</evidence>
<protein>
    <submittedName>
        <fullName evidence="3">Uncharacterized protein LOC111124969</fullName>
    </submittedName>
</protein>
<dbReference type="Proteomes" id="UP000694844">
    <property type="component" value="Chromosome 3"/>
</dbReference>
<feature type="region of interest" description="Disordered" evidence="1">
    <location>
        <begin position="1"/>
        <end position="34"/>
    </location>
</feature>
<feature type="compositionally biased region" description="Basic and acidic residues" evidence="1">
    <location>
        <begin position="151"/>
        <end position="167"/>
    </location>
</feature>
<dbReference type="RefSeq" id="XP_022324046.1">
    <property type="nucleotide sequence ID" value="XM_022468338.1"/>
</dbReference>
<accession>A0A8B8DAT7</accession>
<evidence type="ECO:0000313" key="2">
    <source>
        <dbReference type="Proteomes" id="UP000694844"/>
    </source>
</evidence>
<feature type="compositionally biased region" description="Polar residues" evidence="1">
    <location>
        <begin position="66"/>
        <end position="77"/>
    </location>
</feature>
<proteinExistence type="predicted"/>
<feature type="region of interest" description="Disordered" evidence="1">
    <location>
        <begin position="64"/>
        <end position="91"/>
    </location>
</feature>
<feature type="compositionally biased region" description="Polar residues" evidence="1">
    <location>
        <begin position="112"/>
        <end position="124"/>
    </location>
</feature>
<evidence type="ECO:0000256" key="1">
    <source>
        <dbReference type="SAM" id="MobiDB-lite"/>
    </source>
</evidence>
<dbReference type="KEGG" id="cvn:111124969"/>
<gene>
    <name evidence="3" type="primary">LOC111124969</name>
</gene>